<accession>A0A7G5K3I6</accession>
<evidence type="ECO:0000313" key="1">
    <source>
        <dbReference type="EMBL" id="QRD86840.1"/>
    </source>
</evidence>
<gene>
    <name evidence="1" type="ORF">F9C07_2282706</name>
</gene>
<dbReference type="Proteomes" id="UP000596276">
    <property type="component" value="Chromosome 3"/>
</dbReference>
<sequence>MFQWLTDWYTGTTTAPSRASYKVKGDTIIKQTLTRPRSMSPWAIIEVYCDLHFLGYDWILMWSQQNQTDDDSIEEINVPIGVMTENRIEDKDALLANLDLKDLKLGVGGEHKHFSEKETGAITSERRSVTVKAHSNTFYYQKRYNFLSRLWPFIYAEGRLWVAALPGTTKPSTADTAFSVMADEFLVVPDKLVGEGKVTTVEAAKVWRMGDYPLRPGPPSLEDERIMSEVKLLRATGYSVSPS</sequence>
<dbReference type="OrthoDB" id="4480396at2759"/>
<dbReference type="EMBL" id="CP044620">
    <property type="protein sequence ID" value="QRD86840.1"/>
    <property type="molecule type" value="Genomic_DNA"/>
</dbReference>
<evidence type="ECO:0000313" key="2">
    <source>
        <dbReference type="Proteomes" id="UP000596276"/>
    </source>
</evidence>
<dbReference type="VEuPathDB" id="FungiDB:AFLA_006177"/>
<keyword evidence="2" id="KW-1185">Reference proteome</keyword>
<proteinExistence type="predicted"/>
<dbReference type="AlphaFoldDB" id="A0A7G5K3I6"/>
<organism evidence="1 2">
    <name type="scientific">Aspergillus flavus (strain ATCC 200026 / FGSC A1120 / IAM 13836 / NRRL 3357 / JCM 12722 / SRRC 167)</name>
    <dbReference type="NCBI Taxonomy" id="332952"/>
    <lineage>
        <taxon>Eukaryota</taxon>
        <taxon>Fungi</taxon>
        <taxon>Dikarya</taxon>
        <taxon>Ascomycota</taxon>
        <taxon>Pezizomycotina</taxon>
        <taxon>Eurotiomycetes</taxon>
        <taxon>Eurotiomycetidae</taxon>
        <taxon>Eurotiales</taxon>
        <taxon>Aspergillaceae</taxon>
        <taxon>Aspergillus</taxon>
        <taxon>Aspergillus subgen. Circumdati</taxon>
    </lineage>
</organism>
<reference evidence="2" key="1">
    <citation type="journal article" date="2021" name="G3 (Bethesda)">
        <title>Chromosome assembled and annotated genome sequence of Aspergillus flavus NRRL 3357.</title>
        <authorList>
            <person name="Skerker J.M."/>
            <person name="Pianalto K.M."/>
            <person name="Mondo S.J."/>
            <person name="Yang K."/>
            <person name="Arkin A.P."/>
            <person name="Keller N.P."/>
            <person name="Grigoriev I.V."/>
            <person name="Louise Glass N.L."/>
        </authorList>
    </citation>
    <scope>NUCLEOTIDE SEQUENCE [LARGE SCALE GENOMIC DNA]</scope>
    <source>
        <strain evidence="2">ATCC 200026 / FGSC A1120 / IAM 13836 / NRRL 3357 / JCM 12722 / SRRC 167</strain>
    </source>
</reference>
<dbReference type="VEuPathDB" id="FungiDB:F9C07_2282706"/>
<name>A0A7G5K3I6_ASPFN</name>
<accession>B8NGU2</accession>
<dbReference type="OMA" id="WAIIEVY"/>
<protein>
    <submittedName>
        <fullName evidence="1">Uncharacterized protein</fullName>
    </submittedName>
</protein>